<reference evidence="7" key="1">
    <citation type="submission" date="2023-05" db="EMBL/GenBank/DDBJ databases">
        <title>Genome and transcriptome analyses reveal genes involved in the formation of fine ridges on petal epidermal cells in Hibiscus trionum.</title>
        <authorList>
            <person name="Koshimizu S."/>
            <person name="Masuda S."/>
            <person name="Ishii T."/>
            <person name="Shirasu K."/>
            <person name="Hoshino A."/>
            <person name="Arita M."/>
        </authorList>
    </citation>
    <scope>NUCLEOTIDE SEQUENCE</scope>
    <source>
        <strain evidence="7">Hamamatsu line</strain>
    </source>
</reference>
<feature type="domain" description="C3H1-type" evidence="6">
    <location>
        <begin position="237"/>
        <end position="264"/>
    </location>
</feature>
<feature type="region of interest" description="Disordered" evidence="5">
    <location>
        <begin position="262"/>
        <end position="301"/>
    </location>
</feature>
<dbReference type="Pfam" id="PF00642">
    <property type="entry name" value="zf-CCCH"/>
    <property type="match status" value="2"/>
</dbReference>
<evidence type="ECO:0000256" key="5">
    <source>
        <dbReference type="SAM" id="MobiDB-lite"/>
    </source>
</evidence>
<dbReference type="Gene3D" id="2.30.30.1190">
    <property type="match status" value="1"/>
</dbReference>
<proteinExistence type="predicted"/>
<feature type="compositionally biased region" description="Basic and acidic residues" evidence="5">
    <location>
        <begin position="331"/>
        <end position="343"/>
    </location>
</feature>
<feature type="region of interest" description="Disordered" evidence="5">
    <location>
        <begin position="118"/>
        <end position="160"/>
    </location>
</feature>
<feature type="compositionally biased region" description="Basic and acidic residues" evidence="5">
    <location>
        <begin position="907"/>
        <end position="922"/>
    </location>
</feature>
<dbReference type="Pfam" id="PF23030">
    <property type="entry name" value="SCAF11-like_C"/>
    <property type="match status" value="1"/>
</dbReference>
<feature type="region of interest" description="Disordered" evidence="5">
    <location>
        <begin position="873"/>
        <end position="944"/>
    </location>
</feature>
<dbReference type="OrthoDB" id="411372at2759"/>
<dbReference type="Proteomes" id="UP001165190">
    <property type="component" value="Unassembled WGS sequence"/>
</dbReference>
<feature type="zinc finger region" description="C3H1-type" evidence="4">
    <location>
        <begin position="237"/>
        <end position="264"/>
    </location>
</feature>
<dbReference type="PROSITE" id="PS50103">
    <property type="entry name" value="ZF_C3H1"/>
    <property type="match status" value="3"/>
</dbReference>
<feature type="compositionally biased region" description="Polar residues" evidence="5">
    <location>
        <begin position="740"/>
        <end position="755"/>
    </location>
</feature>
<feature type="zinc finger region" description="C3H1-type" evidence="4">
    <location>
        <begin position="177"/>
        <end position="204"/>
    </location>
</feature>
<comment type="caution">
    <text evidence="7">The sequence shown here is derived from an EMBL/GenBank/DDBJ whole genome shotgun (WGS) entry which is preliminary data.</text>
</comment>
<feature type="region of interest" description="Disordered" evidence="5">
    <location>
        <begin position="795"/>
        <end position="841"/>
    </location>
</feature>
<feature type="compositionally biased region" description="Basic residues" evidence="5">
    <location>
        <begin position="147"/>
        <end position="157"/>
    </location>
</feature>
<dbReference type="Gene3D" id="3.30.1370.210">
    <property type="match status" value="1"/>
</dbReference>
<evidence type="ECO:0000313" key="7">
    <source>
        <dbReference type="EMBL" id="GMJ03923.1"/>
    </source>
</evidence>
<dbReference type="PANTHER" id="PTHR36886">
    <property type="entry name" value="PROTEIN FRIGIDA-ESSENTIAL 1"/>
    <property type="match status" value="1"/>
</dbReference>
<protein>
    <recommendedName>
        <fullName evidence="6">C3H1-type domain-containing protein</fullName>
    </recommendedName>
</protein>
<dbReference type="InterPro" id="IPR057031">
    <property type="entry name" value="SFR19-like_C"/>
</dbReference>
<dbReference type="InterPro" id="IPR036855">
    <property type="entry name" value="Znf_CCCH_sf"/>
</dbReference>
<evidence type="ECO:0000256" key="4">
    <source>
        <dbReference type="PROSITE-ProRule" id="PRU00723"/>
    </source>
</evidence>
<evidence type="ECO:0000256" key="3">
    <source>
        <dbReference type="ARBA" id="ARBA00022833"/>
    </source>
</evidence>
<name>A0A9W7MH01_HIBTR</name>
<feature type="compositionally biased region" description="Basic and acidic residues" evidence="5">
    <location>
        <begin position="76"/>
        <end position="94"/>
    </location>
</feature>
<keyword evidence="8" id="KW-1185">Reference proteome</keyword>
<evidence type="ECO:0000256" key="1">
    <source>
        <dbReference type="ARBA" id="ARBA00022723"/>
    </source>
</evidence>
<evidence type="ECO:0000256" key="2">
    <source>
        <dbReference type="ARBA" id="ARBA00022771"/>
    </source>
</evidence>
<dbReference type="SMART" id="SM00356">
    <property type="entry name" value="ZnF_C3H1"/>
    <property type="match status" value="3"/>
</dbReference>
<dbReference type="InterPro" id="IPR052650">
    <property type="entry name" value="Zinc_finger_CCCH"/>
</dbReference>
<accession>A0A9W7MH01</accession>
<gene>
    <name evidence="7" type="ORF">HRI_004061400</name>
</gene>
<dbReference type="SUPFAM" id="SSF90229">
    <property type="entry name" value="CCCH zinc finger"/>
    <property type="match status" value="2"/>
</dbReference>
<feature type="domain" description="C3H1-type" evidence="6">
    <location>
        <begin position="177"/>
        <end position="204"/>
    </location>
</feature>
<feature type="compositionally biased region" description="Polar residues" evidence="5">
    <location>
        <begin position="266"/>
        <end position="276"/>
    </location>
</feature>
<feature type="region of interest" description="Disordered" evidence="5">
    <location>
        <begin position="325"/>
        <end position="344"/>
    </location>
</feature>
<keyword evidence="3 4" id="KW-0862">Zinc</keyword>
<sequence length="1029" mass="114563">MSGSRRRTSKWNSKEEHQHSLENVRDKSWSAKAGVSFHDRESEHGYFSSEVGRKDKWSVVGVGDMMKSKHGQPIRESLHGSRVGEKDDNNDFVKKWNNATPWDRDETYSMKMSPGLDDWRLKKRHSSPKGDWKGSHSFTLRNSRSWSRSRSRSRSRSPVRGIRWQSGFHERTRNRSGVSSQLCKDFMAGRCRRGSQCHFLHQDNQNREDGWDNRQNRAGASKYITHDDGKDYLIKSGRSTDCCTDYLEGNCRRGASCRFAHDGASNGFSRRQTNEISSEREHTKRNRVRTPERDGEREARRTSDIPCKFFAAGNCHNGKYCRFSHHGHSRASPERRSRGDRGVWDTSSVNVDKLQDGVTLRDADASFNVNNSWNAPERSDANALKEAEIPWTGPKWSDGNALKEAEIPWTGPKWSDVDASDDVNNSWTASKWSDTGAYLGATKLSKETVENKGASGPKYSNWSRDETWQHNYDVGGKNIEGNVQHKTVDICKEEGFPRKIENAGDNVGVSEPKYSNWSRDETWQHNYDVGRKNIEGNVQHKTVGICKEEGFPRKIENAGDNVGVSEPKVAEELLGDMEMSPDWNYRVLSSVKKEHSHSSKSTPVEILLPTQVKNITKEAPGQVHDGIAALQPMLTEKSSIHQDHMRGSSAVALPSVSSALSANSDSHIDLNFSTNVLPLPSFDKPAPSPSSVPYSNLNAIGQSQVTIPSNEVNMKGTQRSLLFQEDKARNKLNAGDSNILHGNSGSQSTQTMGTNEPLSQLTNLSASLAQLFGKGQQLPLLNVALNSHDGMQVNSFASSGGHVEPDSVPNVQPNQDITFPKQYDPMSDSIAPAKKQGTDVKPLGFTVHPVVEKNTADGQTELSSSKLLASSLLGNNGDDYHNDDSSKREPDINSHKPNQLEPVATSEGKKENGVEETKKDEGENGPSENLDADDRTDEGKKSKDGKGIRAFKFALVEFVKDLLKPTWKEGHIGKEAYKNIVKKVVDKVIATVQGTNIPQTPEKIDQYLSLSKPKLGKLVQAYVQKFQKS</sequence>
<dbReference type="Pfam" id="PF14608">
    <property type="entry name" value="zf-CCCH_2"/>
    <property type="match status" value="1"/>
</dbReference>
<dbReference type="PANTHER" id="PTHR36886:SF8">
    <property type="entry name" value="ZINC FINGER CCCH DOMAIN-CONTAINING PROTEIN 38"/>
    <property type="match status" value="1"/>
</dbReference>
<keyword evidence="2 4" id="KW-0863">Zinc-finger</keyword>
<evidence type="ECO:0000259" key="6">
    <source>
        <dbReference type="PROSITE" id="PS50103"/>
    </source>
</evidence>
<evidence type="ECO:0000313" key="8">
    <source>
        <dbReference type="Proteomes" id="UP001165190"/>
    </source>
</evidence>
<dbReference type="AlphaFoldDB" id="A0A9W7MH01"/>
<feature type="region of interest" description="Disordered" evidence="5">
    <location>
        <begin position="69"/>
        <end position="94"/>
    </location>
</feature>
<feature type="region of interest" description="Disordered" evidence="5">
    <location>
        <begin position="1"/>
        <end position="31"/>
    </location>
</feature>
<feature type="compositionally biased region" description="Basic and acidic residues" evidence="5">
    <location>
        <begin position="878"/>
        <end position="894"/>
    </location>
</feature>
<feature type="compositionally biased region" description="Basic and acidic residues" evidence="5">
    <location>
        <begin position="12"/>
        <end position="29"/>
    </location>
</feature>
<organism evidence="7 8">
    <name type="scientific">Hibiscus trionum</name>
    <name type="common">Flower of an hour</name>
    <dbReference type="NCBI Taxonomy" id="183268"/>
    <lineage>
        <taxon>Eukaryota</taxon>
        <taxon>Viridiplantae</taxon>
        <taxon>Streptophyta</taxon>
        <taxon>Embryophyta</taxon>
        <taxon>Tracheophyta</taxon>
        <taxon>Spermatophyta</taxon>
        <taxon>Magnoliopsida</taxon>
        <taxon>eudicotyledons</taxon>
        <taxon>Gunneridae</taxon>
        <taxon>Pentapetalae</taxon>
        <taxon>rosids</taxon>
        <taxon>malvids</taxon>
        <taxon>Malvales</taxon>
        <taxon>Malvaceae</taxon>
        <taxon>Malvoideae</taxon>
        <taxon>Hibiscus</taxon>
    </lineage>
</organism>
<keyword evidence="1 4" id="KW-0479">Metal-binding</keyword>
<dbReference type="InterPro" id="IPR000571">
    <property type="entry name" value="Znf_CCCH"/>
</dbReference>
<feature type="compositionally biased region" description="Basic and acidic residues" evidence="5">
    <location>
        <begin position="289"/>
        <end position="301"/>
    </location>
</feature>
<dbReference type="EMBL" id="BSYR01000038">
    <property type="protein sequence ID" value="GMJ03923.1"/>
    <property type="molecule type" value="Genomic_DNA"/>
</dbReference>
<dbReference type="GO" id="GO:0008270">
    <property type="term" value="F:zinc ion binding"/>
    <property type="evidence" value="ECO:0007669"/>
    <property type="project" value="UniProtKB-KW"/>
</dbReference>
<feature type="zinc finger region" description="C3H1-type" evidence="4">
    <location>
        <begin position="301"/>
        <end position="328"/>
    </location>
</feature>
<feature type="domain" description="C3H1-type" evidence="6">
    <location>
        <begin position="301"/>
        <end position="328"/>
    </location>
</feature>
<feature type="region of interest" description="Disordered" evidence="5">
    <location>
        <begin position="734"/>
        <end position="755"/>
    </location>
</feature>